<evidence type="ECO:0000256" key="1">
    <source>
        <dbReference type="SAM" id="MobiDB-lite"/>
    </source>
</evidence>
<dbReference type="Proteomes" id="UP000008810">
    <property type="component" value="Chromosome 3"/>
</dbReference>
<dbReference type="EnsemblPlants" id="KQK02221">
    <property type="protein sequence ID" value="KQK02221"/>
    <property type="gene ID" value="BRADI_3g61106v3"/>
</dbReference>
<proteinExistence type="predicted"/>
<protein>
    <submittedName>
        <fullName evidence="2 3">Uncharacterized protein</fullName>
    </submittedName>
</protein>
<gene>
    <name evidence="2" type="ORF">BRADI_3g61106v3</name>
</gene>
<sequence length="286" mass="31481">MTKDAPLEDWDTFSRCLARNFGPPINGDFTGDLAPPRQANAPYDYIYAFEFTNGLHATLREALRRKAPRTTDEAIQLARLLVVPPLRLSHDSTTGDGHNAMDDSAMTAGTPPGPIQPAPPILDDIDAPVPYELFNELRLASSADDDMMSVPHAQVFDRANLVATLEALVWPSLASTIELRAGASAWKPLEAVARLTVFFFDDNGHHPASFNGVPIGPREQWPPTHRPSIEKAVQQHSARTRCQEKGEEMSQPIKGPKEACGARKGSSPVAGRRRRHPIFVKINIRE</sequence>
<dbReference type="InParanoid" id="A0A0Q3FVN8"/>
<name>A0A0Q3FVN8_BRADI</name>
<dbReference type="EMBL" id="CM000882">
    <property type="protein sequence ID" value="KQK02221.1"/>
    <property type="molecule type" value="Genomic_DNA"/>
</dbReference>
<feature type="region of interest" description="Disordered" evidence="1">
    <location>
        <begin position="243"/>
        <end position="271"/>
    </location>
</feature>
<reference evidence="2 3" key="1">
    <citation type="journal article" date="2010" name="Nature">
        <title>Genome sequencing and analysis of the model grass Brachypodium distachyon.</title>
        <authorList>
            <consortium name="International Brachypodium Initiative"/>
        </authorList>
    </citation>
    <scope>NUCLEOTIDE SEQUENCE [LARGE SCALE GENOMIC DNA]</scope>
    <source>
        <strain evidence="2 3">Bd21</strain>
    </source>
</reference>
<keyword evidence="4" id="KW-1185">Reference proteome</keyword>
<dbReference type="Gramene" id="KQK02221">
    <property type="protein sequence ID" value="KQK02221"/>
    <property type="gene ID" value="BRADI_3g61106v3"/>
</dbReference>
<organism evidence="2">
    <name type="scientific">Brachypodium distachyon</name>
    <name type="common">Purple false brome</name>
    <name type="synonym">Trachynia distachya</name>
    <dbReference type="NCBI Taxonomy" id="15368"/>
    <lineage>
        <taxon>Eukaryota</taxon>
        <taxon>Viridiplantae</taxon>
        <taxon>Streptophyta</taxon>
        <taxon>Embryophyta</taxon>
        <taxon>Tracheophyta</taxon>
        <taxon>Spermatophyta</taxon>
        <taxon>Magnoliopsida</taxon>
        <taxon>Liliopsida</taxon>
        <taxon>Poales</taxon>
        <taxon>Poaceae</taxon>
        <taxon>BOP clade</taxon>
        <taxon>Pooideae</taxon>
        <taxon>Stipodae</taxon>
        <taxon>Brachypodieae</taxon>
        <taxon>Brachypodium</taxon>
    </lineage>
</organism>
<evidence type="ECO:0000313" key="2">
    <source>
        <dbReference type="EMBL" id="KQK02221.1"/>
    </source>
</evidence>
<feature type="region of interest" description="Disordered" evidence="1">
    <location>
        <begin position="91"/>
        <end position="117"/>
    </location>
</feature>
<accession>A0A0Q3FVN8</accession>
<evidence type="ECO:0000313" key="3">
    <source>
        <dbReference type="EnsemblPlants" id="KQK02221"/>
    </source>
</evidence>
<dbReference type="AlphaFoldDB" id="A0A0Q3FVN8"/>
<reference evidence="2" key="2">
    <citation type="submission" date="2017-06" db="EMBL/GenBank/DDBJ databases">
        <title>WGS assembly of Brachypodium distachyon.</title>
        <authorList>
            <consortium name="The International Brachypodium Initiative"/>
            <person name="Lucas S."/>
            <person name="Harmon-Smith M."/>
            <person name="Lail K."/>
            <person name="Tice H."/>
            <person name="Grimwood J."/>
            <person name="Bruce D."/>
            <person name="Barry K."/>
            <person name="Shu S."/>
            <person name="Lindquist E."/>
            <person name="Wang M."/>
            <person name="Pitluck S."/>
            <person name="Vogel J.P."/>
            <person name="Garvin D.F."/>
            <person name="Mockler T.C."/>
            <person name="Schmutz J."/>
            <person name="Rokhsar D."/>
            <person name="Bevan M.W."/>
        </authorList>
    </citation>
    <scope>NUCLEOTIDE SEQUENCE</scope>
    <source>
        <strain evidence="2">Bd21</strain>
    </source>
</reference>
<reference evidence="3" key="3">
    <citation type="submission" date="2018-08" db="UniProtKB">
        <authorList>
            <consortium name="EnsemblPlants"/>
        </authorList>
    </citation>
    <scope>IDENTIFICATION</scope>
    <source>
        <strain evidence="3">cv. Bd21</strain>
    </source>
</reference>
<evidence type="ECO:0000313" key="4">
    <source>
        <dbReference type="Proteomes" id="UP000008810"/>
    </source>
</evidence>